<gene>
    <name evidence="9" type="ORF">O4213_07705</name>
</gene>
<keyword evidence="6 7" id="KW-0472">Membrane</keyword>
<evidence type="ECO:0000256" key="7">
    <source>
        <dbReference type="SAM" id="Phobius"/>
    </source>
</evidence>
<evidence type="ECO:0000259" key="8">
    <source>
        <dbReference type="PROSITE" id="PS50850"/>
    </source>
</evidence>
<dbReference type="PRINTS" id="PR01036">
    <property type="entry name" value="TCRTETB"/>
</dbReference>
<feature type="transmembrane region" description="Helical" evidence="7">
    <location>
        <begin position="476"/>
        <end position="499"/>
    </location>
</feature>
<proteinExistence type="predicted"/>
<feature type="transmembrane region" description="Helical" evidence="7">
    <location>
        <begin position="145"/>
        <end position="163"/>
    </location>
</feature>
<dbReference type="PANTHER" id="PTHR23501">
    <property type="entry name" value="MAJOR FACILITATOR SUPERFAMILY"/>
    <property type="match status" value="1"/>
</dbReference>
<comment type="caution">
    <text evidence="9">The sequence shown here is derived from an EMBL/GenBank/DDBJ whole genome shotgun (WGS) entry which is preliminary data.</text>
</comment>
<dbReference type="Gene3D" id="1.20.1250.20">
    <property type="entry name" value="MFS general substrate transporter like domains"/>
    <property type="match status" value="1"/>
</dbReference>
<comment type="subcellular location">
    <subcellularLocation>
        <location evidence="1">Cell membrane</location>
        <topology evidence="1">Multi-pass membrane protein</topology>
    </subcellularLocation>
</comment>
<feature type="transmembrane region" description="Helical" evidence="7">
    <location>
        <begin position="309"/>
        <end position="330"/>
    </location>
</feature>
<evidence type="ECO:0000256" key="6">
    <source>
        <dbReference type="ARBA" id="ARBA00023136"/>
    </source>
</evidence>
<feature type="transmembrane region" description="Helical" evidence="7">
    <location>
        <begin position="413"/>
        <end position="432"/>
    </location>
</feature>
<dbReference type="Pfam" id="PF07690">
    <property type="entry name" value="MFS_1"/>
    <property type="match status" value="1"/>
</dbReference>
<dbReference type="SUPFAM" id="SSF103473">
    <property type="entry name" value="MFS general substrate transporter"/>
    <property type="match status" value="2"/>
</dbReference>
<keyword evidence="5 7" id="KW-1133">Transmembrane helix</keyword>
<dbReference type="InterPro" id="IPR020846">
    <property type="entry name" value="MFS_dom"/>
</dbReference>
<feature type="transmembrane region" description="Helical" evidence="7">
    <location>
        <begin position="175"/>
        <end position="195"/>
    </location>
</feature>
<dbReference type="Gene3D" id="1.20.1720.10">
    <property type="entry name" value="Multidrug resistance protein D"/>
    <property type="match status" value="1"/>
</dbReference>
<dbReference type="CDD" id="cd17502">
    <property type="entry name" value="MFS_Azr1_MDR_like"/>
    <property type="match status" value="1"/>
</dbReference>
<feature type="transmembrane region" description="Helical" evidence="7">
    <location>
        <begin position="207"/>
        <end position="229"/>
    </location>
</feature>
<dbReference type="InterPro" id="IPR004638">
    <property type="entry name" value="EmrB-like"/>
</dbReference>
<feature type="domain" description="Major facilitator superfamily (MFS) profile" evidence="8">
    <location>
        <begin position="22"/>
        <end position="503"/>
    </location>
</feature>
<feature type="transmembrane region" description="Helical" evidence="7">
    <location>
        <begin position="112"/>
        <end position="133"/>
    </location>
</feature>
<evidence type="ECO:0000256" key="4">
    <source>
        <dbReference type="ARBA" id="ARBA00022692"/>
    </source>
</evidence>
<feature type="transmembrane region" description="Helical" evidence="7">
    <location>
        <begin position="235"/>
        <end position="257"/>
    </location>
</feature>
<evidence type="ECO:0000313" key="9">
    <source>
        <dbReference type="EMBL" id="MCZ4549863.1"/>
    </source>
</evidence>
<keyword evidence="10" id="KW-1185">Reference proteome</keyword>
<dbReference type="PANTHER" id="PTHR23501:SF197">
    <property type="entry name" value="COMD"/>
    <property type="match status" value="1"/>
</dbReference>
<evidence type="ECO:0000313" key="10">
    <source>
        <dbReference type="Proteomes" id="UP001067235"/>
    </source>
</evidence>
<dbReference type="RefSeq" id="WP_246833634.1">
    <property type="nucleotide sequence ID" value="NZ_JAPWIE010000002.1"/>
</dbReference>
<sequence length="521" mass="54949">MATDTRAIEAPTTPPRRGVLLLFAGLLVAMLLASLNMTVMSAALPTIVGELDGNDQMFWVITSYILASTIGMPIYGKLGDLFGRKILLIIAICIFTIGSVFGALSPNMVCLIVARVLQGLGAGGLIILSQATIADVVPARERGRYSGIMGAVFAVSSVAGPLLGGWLTEGPGWRWVFWMNLPLGVLAVVAAVAFLHPPTKIRVRHKIDILGMAVLGIATTGIVLVASWGGSHYAWTSPTIIGIVVGTVLAWLVFIMVERRAAEPVMPMSLFRQRNFNLTTAGGLLASVGMFGAISYMPTYLQMALGVTSTHAGLLMVPMMGTMLVCSITVGRLVTRTGHYKAMPIVGSLLLALSLFLMSTISLTTMTWLICVYLGILGAGLGISIQILILIVQNTFPYSLVGTATAANNYFRQIGASLGAAAVGSLFASRLADLLVGKVPGDSASSGSGAKSLTPEMVRGFPDSVKEPIIESYNDALMPVFLLVSPLALLGAILLCFVIEKPLATTVEHDEPLESTTEVLP</sequence>
<feature type="transmembrane region" description="Helical" evidence="7">
    <location>
        <begin position="87"/>
        <end position="106"/>
    </location>
</feature>
<reference evidence="9" key="1">
    <citation type="submission" date="2022-12" db="EMBL/GenBank/DDBJ databases">
        <authorList>
            <person name="Krivoruchko A.V."/>
            <person name="Elkin A."/>
        </authorList>
    </citation>
    <scope>NUCLEOTIDE SEQUENCE</scope>
    <source>
        <strain evidence="9">IEGM 1388</strain>
    </source>
</reference>
<dbReference type="EMBL" id="JAPWIE010000002">
    <property type="protein sequence ID" value="MCZ4549863.1"/>
    <property type="molecule type" value="Genomic_DNA"/>
</dbReference>
<evidence type="ECO:0000256" key="2">
    <source>
        <dbReference type="ARBA" id="ARBA00022448"/>
    </source>
</evidence>
<feature type="transmembrane region" description="Helical" evidence="7">
    <location>
        <begin position="342"/>
        <end position="361"/>
    </location>
</feature>
<feature type="transmembrane region" description="Helical" evidence="7">
    <location>
        <begin position="278"/>
        <end position="297"/>
    </location>
</feature>
<keyword evidence="3" id="KW-1003">Cell membrane</keyword>
<feature type="transmembrane region" description="Helical" evidence="7">
    <location>
        <begin position="20"/>
        <end position="44"/>
    </location>
</feature>
<feature type="transmembrane region" description="Helical" evidence="7">
    <location>
        <begin position="367"/>
        <end position="392"/>
    </location>
</feature>
<dbReference type="InterPro" id="IPR011701">
    <property type="entry name" value="MFS"/>
</dbReference>
<dbReference type="PROSITE" id="PS50850">
    <property type="entry name" value="MFS"/>
    <property type="match status" value="1"/>
</dbReference>
<evidence type="ECO:0000256" key="3">
    <source>
        <dbReference type="ARBA" id="ARBA00022475"/>
    </source>
</evidence>
<keyword evidence="4 7" id="KW-0812">Transmembrane</keyword>
<name>A0ABT4MS79_GORRU</name>
<keyword evidence="2" id="KW-0813">Transport</keyword>
<organism evidence="9 10">
    <name type="scientific">Gordonia rubripertincta</name>
    <name type="common">Rhodococcus corallinus</name>
    <dbReference type="NCBI Taxonomy" id="36822"/>
    <lineage>
        <taxon>Bacteria</taxon>
        <taxon>Bacillati</taxon>
        <taxon>Actinomycetota</taxon>
        <taxon>Actinomycetes</taxon>
        <taxon>Mycobacteriales</taxon>
        <taxon>Gordoniaceae</taxon>
        <taxon>Gordonia</taxon>
    </lineage>
</organism>
<feature type="transmembrane region" description="Helical" evidence="7">
    <location>
        <begin position="56"/>
        <end position="75"/>
    </location>
</feature>
<accession>A0ABT4MS79</accession>
<evidence type="ECO:0000256" key="5">
    <source>
        <dbReference type="ARBA" id="ARBA00022989"/>
    </source>
</evidence>
<dbReference type="InterPro" id="IPR036259">
    <property type="entry name" value="MFS_trans_sf"/>
</dbReference>
<protein>
    <submittedName>
        <fullName evidence="9">MDR family MFS transporter</fullName>
    </submittedName>
</protein>
<dbReference type="Proteomes" id="UP001067235">
    <property type="component" value="Unassembled WGS sequence"/>
</dbReference>
<evidence type="ECO:0000256" key="1">
    <source>
        <dbReference type="ARBA" id="ARBA00004651"/>
    </source>
</evidence>
<dbReference type="NCBIfam" id="TIGR00711">
    <property type="entry name" value="efflux_EmrB"/>
    <property type="match status" value="1"/>
</dbReference>